<keyword evidence="3" id="KW-1185">Reference proteome</keyword>
<dbReference type="EMBL" id="JAUDFV010000020">
    <property type="protein sequence ID" value="KAL2740953.1"/>
    <property type="molecule type" value="Genomic_DNA"/>
</dbReference>
<feature type="compositionally biased region" description="Polar residues" evidence="1">
    <location>
        <begin position="117"/>
        <end position="128"/>
    </location>
</feature>
<accession>A0ABD2C7D3</accession>
<gene>
    <name evidence="2" type="ORF">V1478_001094</name>
</gene>
<reference evidence="2 3" key="1">
    <citation type="journal article" date="2024" name="Ann. Entomol. Soc. Am.">
        <title>Genomic analyses of the southern and eastern yellowjacket wasps (Hymenoptera: Vespidae) reveal evolutionary signatures of social life.</title>
        <authorList>
            <person name="Catto M.A."/>
            <person name="Caine P.B."/>
            <person name="Orr S.E."/>
            <person name="Hunt B.G."/>
            <person name="Goodisman M.A.D."/>
        </authorList>
    </citation>
    <scope>NUCLEOTIDE SEQUENCE [LARGE SCALE GENOMIC DNA]</scope>
    <source>
        <strain evidence="2">233</strain>
        <tissue evidence="2">Head and thorax</tissue>
    </source>
</reference>
<proteinExistence type="predicted"/>
<name>A0ABD2C7D3_VESSQ</name>
<evidence type="ECO:0000313" key="2">
    <source>
        <dbReference type="EMBL" id="KAL2740953.1"/>
    </source>
</evidence>
<dbReference type="AlphaFoldDB" id="A0ABD2C7D3"/>
<protein>
    <submittedName>
        <fullName evidence="2">Uncharacterized protein</fullName>
    </submittedName>
</protein>
<evidence type="ECO:0000313" key="3">
    <source>
        <dbReference type="Proteomes" id="UP001607302"/>
    </source>
</evidence>
<evidence type="ECO:0000256" key="1">
    <source>
        <dbReference type="SAM" id="MobiDB-lite"/>
    </source>
</evidence>
<organism evidence="2 3">
    <name type="scientific">Vespula squamosa</name>
    <name type="common">Southern yellow jacket</name>
    <name type="synonym">Wasp</name>
    <dbReference type="NCBI Taxonomy" id="30214"/>
    <lineage>
        <taxon>Eukaryota</taxon>
        <taxon>Metazoa</taxon>
        <taxon>Ecdysozoa</taxon>
        <taxon>Arthropoda</taxon>
        <taxon>Hexapoda</taxon>
        <taxon>Insecta</taxon>
        <taxon>Pterygota</taxon>
        <taxon>Neoptera</taxon>
        <taxon>Endopterygota</taxon>
        <taxon>Hymenoptera</taxon>
        <taxon>Apocrita</taxon>
        <taxon>Aculeata</taxon>
        <taxon>Vespoidea</taxon>
        <taxon>Vespidae</taxon>
        <taxon>Vespinae</taxon>
        <taxon>Vespula</taxon>
    </lineage>
</organism>
<dbReference type="Proteomes" id="UP001607302">
    <property type="component" value="Unassembled WGS sequence"/>
</dbReference>
<feature type="region of interest" description="Disordered" evidence="1">
    <location>
        <begin position="83"/>
        <end position="140"/>
    </location>
</feature>
<feature type="compositionally biased region" description="Basic and acidic residues" evidence="1">
    <location>
        <begin position="83"/>
        <end position="104"/>
    </location>
</feature>
<sequence length="232" mass="25772">MNGTRLLDEHIRKCVKKASTDIRLTLQKLQGELSICNKHAFQVVKSDTEKKSMLKGFIESAKQIGKDTRQVIHICTGEEQVFKRYPSENEGTKGGGYEEQKEPENSSSRDGSGHPVLQQQFHGGSNETVGGGGALQGIQPRTFPRDVENATTGWNSPDTYQDRLWLARESLVDIGIRVPATELDPLTRRSSNSPPLRSEEVGGNLDSTNPNLYDLSKFNSNFYACHTDFSLT</sequence>
<comment type="caution">
    <text evidence="2">The sequence shown here is derived from an EMBL/GenBank/DDBJ whole genome shotgun (WGS) entry which is preliminary data.</text>
</comment>
<feature type="region of interest" description="Disordered" evidence="1">
    <location>
        <begin position="185"/>
        <end position="208"/>
    </location>
</feature>